<organism evidence="1 2">
    <name type="scientific">Deferribacter autotrophicus</name>
    <dbReference type="NCBI Taxonomy" id="500465"/>
    <lineage>
        <taxon>Bacteria</taxon>
        <taxon>Pseudomonadati</taxon>
        <taxon>Deferribacterota</taxon>
        <taxon>Deferribacteres</taxon>
        <taxon>Deferribacterales</taxon>
        <taxon>Deferribacteraceae</taxon>
        <taxon>Deferribacter</taxon>
    </lineage>
</organism>
<dbReference type="OrthoDB" id="9762933at2"/>
<accession>A0A5A8F291</accession>
<sequence>MAVLVITENNYQTVFPSIKEASPFLKEIVQQYGKIKQIITDYSPKTPHGSCPECGSPMAFEEGCRKCHSCGYSLCG</sequence>
<dbReference type="RefSeq" id="WP_149266926.1">
    <property type="nucleotide sequence ID" value="NZ_VFJB01000007.1"/>
</dbReference>
<dbReference type="Proteomes" id="UP000322876">
    <property type="component" value="Unassembled WGS sequence"/>
</dbReference>
<dbReference type="EMBL" id="VFJB01000007">
    <property type="protein sequence ID" value="KAA0257545.1"/>
    <property type="molecule type" value="Genomic_DNA"/>
</dbReference>
<evidence type="ECO:0000313" key="2">
    <source>
        <dbReference type="Proteomes" id="UP000322876"/>
    </source>
</evidence>
<reference evidence="1 2" key="1">
    <citation type="submission" date="2019-06" db="EMBL/GenBank/DDBJ databases">
        <title>Genomic insights into carbon and energy metabolism of Deferribacter autotrophicus revealed new metabolic traits in the phylum Deferribacteres.</title>
        <authorList>
            <person name="Slobodkin A.I."/>
            <person name="Slobodkina G.B."/>
            <person name="Allioux M."/>
            <person name="Alain K."/>
            <person name="Jebbar M."/>
            <person name="Shadrin V."/>
            <person name="Kublanov I.V."/>
            <person name="Toshchakov S.V."/>
            <person name="Bonch-Osmolovskaya E.A."/>
        </authorList>
    </citation>
    <scope>NUCLEOTIDE SEQUENCE [LARGE SCALE GENOMIC DNA]</scope>
    <source>
        <strain evidence="1 2">SL50</strain>
    </source>
</reference>
<dbReference type="AlphaFoldDB" id="A0A5A8F291"/>
<keyword evidence="2" id="KW-1185">Reference proteome</keyword>
<name>A0A5A8F291_9BACT</name>
<evidence type="ECO:0000313" key="1">
    <source>
        <dbReference type="EMBL" id="KAA0257545.1"/>
    </source>
</evidence>
<comment type="caution">
    <text evidence="1">The sequence shown here is derived from an EMBL/GenBank/DDBJ whole genome shotgun (WGS) entry which is preliminary data.</text>
</comment>
<proteinExistence type="predicted"/>
<gene>
    <name evidence="1" type="ORF">FHQ18_09385</name>
</gene>
<protein>
    <submittedName>
        <fullName evidence="1">Uncharacterized protein</fullName>
    </submittedName>
</protein>